<dbReference type="Proteomes" id="UP000232230">
    <property type="component" value="Chromosome"/>
</dbReference>
<keyword evidence="2" id="KW-1185">Reference proteome</keyword>
<protein>
    <submittedName>
        <fullName evidence="1">Uncharacterized protein</fullName>
    </submittedName>
</protein>
<reference evidence="1 2" key="1">
    <citation type="submission" date="2017-11" db="EMBL/GenBank/DDBJ databases">
        <title>Genome sequence of Entomoplasma somnilux PYAN-1 (ATCC 49194).</title>
        <authorList>
            <person name="Lo W.-S."/>
            <person name="Gasparich G.E."/>
            <person name="Kuo C.-H."/>
        </authorList>
    </citation>
    <scope>NUCLEOTIDE SEQUENCE [LARGE SCALE GENOMIC DNA]</scope>
    <source>
        <strain evidence="1 2">PYAN-1</strain>
    </source>
</reference>
<evidence type="ECO:0000313" key="1">
    <source>
        <dbReference type="EMBL" id="ATZ18967.1"/>
    </source>
</evidence>
<dbReference type="KEGG" id="esx:ESOMN_v1c05850"/>
<dbReference type="AlphaFoldDB" id="A0A2K8NYV3"/>
<name>A0A2K8NYV3_9MOLU</name>
<sequence length="44" mass="5180">MLKMIKNIYLANAEQYLILEWLNVAIAHTNRYEIVLETESLSLN</sequence>
<proteinExistence type="predicted"/>
<evidence type="ECO:0000313" key="2">
    <source>
        <dbReference type="Proteomes" id="UP000232230"/>
    </source>
</evidence>
<gene>
    <name evidence="1" type="ORF">ESOMN_v1c05850</name>
</gene>
<dbReference type="EMBL" id="CP024965">
    <property type="protein sequence ID" value="ATZ18967.1"/>
    <property type="molecule type" value="Genomic_DNA"/>
</dbReference>
<organism evidence="1 2">
    <name type="scientific">Williamsoniiplasma somnilux</name>
    <dbReference type="NCBI Taxonomy" id="215578"/>
    <lineage>
        <taxon>Bacteria</taxon>
        <taxon>Bacillati</taxon>
        <taxon>Mycoplasmatota</taxon>
        <taxon>Mollicutes</taxon>
        <taxon>Entomoplasmatales</taxon>
        <taxon>Williamsoniiplasma</taxon>
    </lineage>
</organism>
<accession>A0A2K8NYV3</accession>